<keyword evidence="3" id="KW-0238">DNA-binding</keyword>
<accession>A0A8H7CJJ5</accession>
<dbReference type="InterPro" id="IPR011051">
    <property type="entry name" value="RmlC_Cupin_sf"/>
</dbReference>
<dbReference type="EMBL" id="JACAZI010000019">
    <property type="protein sequence ID" value="KAF7340059.1"/>
    <property type="molecule type" value="Genomic_DNA"/>
</dbReference>
<keyword evidence="4" id="KW-0539">Nucleus</keyword>
<organism evidence="9 10">
    <name type="scientific">Mycena venus</name>
    <dbReference type="NCBI Taxonomy" id="2733690"/>
    <lineage>
        <taxon>Eukaryota</taxon>
        <taxon>Fungi</taxon>
        <taxon>Dikarya</taxon>
        <taxon>Basidiomycota</taxon>
        <taxon>Agaricomycotina</taxon>
        <taxon>Agaricomycetes</taxon>
        <taxon>Agaricomycetidae</taxon>
        <taxon>Agaricales</taxon>
        <taxon>Marasmiineae</taxon>
        <taxon>Mycenaceae</taxon>
        <taxon>Mycena</taxon>
    </lineage>
</organism>
<comment type="caution">
    <text evidence="9">The sequence shown here is derived from an EMBL/GenBank/DDBJ whole genome shotgun (WGS) entry which is preliminary data.</text>
</comment>
<keyword evidence="10" id="KW-1185">Reference proteome</keyword>
<evidence type="ECO:0000256" key="4">
    <source>
        <dbReference type="ARBA" id="ARBA00023242"/>
    </source>
</evidence>
<dbReference type="GO" id="GO:0051315">
    <property type="term" value="P:attachment of mitotic spindle microtubules to kinetochore"/>
    <property type="evidence" value="ECO:0007669"/>
    <property type="project" value="TreeGrafter"/>
</dbReference>
<dbReference type="GO" id="GO:0051382">
    <property type="term" value="P:kinetochore assembly"/>
    <property type="evidence" value="ECO:0007669"/>
    <property type="project" value="InterPro"/>
</dbReference>
<evidence type="ECO:0000256" key="2">
    <source>
        <dbReference type="ARBA" id="ARBA00010291"/>
    </source>
</evidence>
<comment type="function">
    <text evidence="5">Component of the kinetochore, a multiprotein complex that assembles on centromeric DNA and attaches chromosomes to spindle microtubules, mediating chromosome segregation and sister chromatid segregation during meiosis and mitosis. Component of the inner kinetochore constitutive centromere-associated network (CCAN), which serves as a structural platform for outer kinetochore assembly.</text>
</comment>
<dbReference type="GO" id="GO:0019237">
    <property type="term" value="F:centromeric DNA binding"/>
    <property type="evidence" value="ECO:0007669"/>
    <property type="project" value="InterPro"/>
</dbReference>
<evidence type="ECO:0000256" key="3">
    <source>
        <dbReference type="ARBA" id="ARBA00023125"/>
    </source>
</evidence>
<feature type="compositionally biased region" description="Acidic residues" evidence="7">
    <location>
        <begin position="66"/>
        <end position="80"/>
    </location>
</feature>
<feature type="domain" description="Mif2/CENP-C cupin" evidence="8">
    <location>
        <begin position="375"/>
        <end position="459"/>
    </location>
</feature>
<dbReference type="SUPFAM" id="SSF51182">
    <property type="entry name" value="RmlC-like cupins"/>
    <property type="match status" value="1"/>
</dbReference>
<dbReference type="CDD" id="cd06993">
    <property type="entry name" value="cupin_CENP-C_C"/>
    <property type="match status" value="1"/>
</dbReference>
<feature type="compositionally biased region" description="Low complexity" evidence="7">
    <location>
        <begin position="89"/>
        <end position="100"/>
    </location>
</feature>
<proteinExistence type="inferred from homology"/>
<feature type="region of interest" description="Disordered" evidence="7">
    <location>
        <begin position="1"/>
        <end position="309"/>
    </location>
</feature>
<feature type="compositionally biased region" description="Acidic residues" evidence="7">
    <location>
        <begin position="207"/>
        <end position="218"/>
    </location>
</feature>
<evidence type="ECO:0000256" key="5">
    <source>
        <dbReference type="ARBA" id="ARBA00057947"/>
    </source>
</evidence>
<dbReference type="PANTHER" id="PTHR16684:SF11">
    <property type="entry name" value="CENTROMERE PROTEIN C"/>
    <property type="match status" value="1"/>
</dbReference>
<dbReference type="PANTHER" id="PTHR16684">
    <property type="entry name" value="CENTROMERE PROTEIN C"/>
    <property type="match status" value="1"/>
</dbReference>
<dbReference type="Proteomes" id="UP000620124">
    <property type="component" value="Unassembled WGS sequence"/>
</dbReference>
<evidence type="ECO:0000256" key="7">
    <source>
        <dbReference type="SAM" id="MobiDB-lite"/>
    </source>
</evidence>
<dbReference type="InterPro" id="IPR014710">
    <property type="entry name" value="RmlC-like_jellyroll"/>
</dbReference>
<dbReference type="GO" id="GO:0000776">
    <property type="term" value="C:kinetochore"/>
    <property type="evidence" value="ECO:0007669"/>
    <property type="project" value="InterPro"/>
</dbReference>
<comment type="subcellular location">
    <subcellularLocation>
        <location evidence="1">Nucleus</location>
    </subcellularLocation>
</comment>
<protein>
    <recommendedName>
        <fullName evidence="6">CENP-C homolog</fullName>
    </recommendedName>
</protein>
<evidence type="ECO:0000313" key="9">
    <source>
        <dbReference type="EMBL" id="KAF7340059.1"/>
    </source>
</evidence>
<dbReference type="OrthoDB" id="1939643at2759"/>
<comment type="similarity">
    <text evidence="2">Belongs to the CENP-C/MIF2 family.</text>
</comment>
<evidence type="ECO:0000259" key="8">
    <source>
        <dbReference type="Pfam" id="PF11699"/>
    </source>
</evidence>
<dbReference type="FunFam" id="2.60.120.10:FF:000033">
    <property type="entry name" value="Centromere protein C 1"/>
    <property type="match status" value="1"/>
</dbReference>
<feature type="compositionally biased region" description="Acidic residues" evidence="7">
    <location>
        <begin position="136"/>
        <end position="164"/>
    </location>
</feature>
<sequence>MARTPSKPHIPYRGDDPSVGKKTGIKVGRVELRNSGDFEPFNNVLSQADGRTPPRRKKKPNPDVSDGGEENEDEEDDEYGAVDTLVNYTPTPRASTSTRPVVRGTPINFDAVPSPRARKSVGRAQPSRLGARELPEQDEGEDDGGGMDNYDQEDGLSDEDEPGEPVESPSKAAPPPAPTPKGKGRALPPVDEEDEIEDDIARGMEGVEQDTYDDDEEDRAPPKKRARGTPAATTKPKVVRSRVLQKENRDVPEGVRRSQRVPYPPLDYWRGEKIVYAPREPGQKRQSPPPHRRGASKRKRGRARATEEKPEVIEREVIVEVDASNPEAGWDDETDPQAVVLDYHTGGNVTRRVAFTGKMFNPKPAKVNGPDDAWSFEKVFGDGDFMAAGQLVIPARKRKPTKGTKDNTYIFYVVEGAVNVVICETSVVLATGGMFMVPRGNSYFIENIADRDARLFFTQARKMREDEEEDREVSVTMGGRGGSTVSVGQGVNDLSDIINTFYWFQHV</sequence>
<evidence type="ECO:0000313" key="10">
    <source>
        <dbReference type="Proteomes" id="UP000620124"/>
    </source>
</evidence>
<dbReference type="InterPro" id="IPR025974">
    <property type="entry name" value="Mif2/CENP-C_cupin"/>
</dbReference>
<dbReference type="AlphaFoldDB" id="A0A8H7CJJ5"/>
<feature type="compositionally biased region" description="Basic and acidic residues" evidence="7">
    <location>
        <begin position="244"/>
        <end position="256"/>
    </location>
</feature>
<dbReference type="InterPro" id="IPR028386">
    <property type="entry name" value="CENP-C/Mif2/cnp3"/>
</dbReference>
<evidence type="ECO:0000256" key="1">
    <source>
        <dbReference type="ARBA" id="ARBA00004123"/>
    </source>
</evidence>
<dbReference type="Pfam" id="PF11699">
    <property type="entry name" value="CENP-C_C"/>
    <property type="match status" value="1"/>
</dbReference>
<feature type="compositionally biased region" description="Basic residues" evidence="7">
    <location>
        <begin position="290"/>
        <end position="303"/>
    </location>
</feature>
<name>A0A8H7CJJ5_9AGAR</name>
<dbReference type="GO" id="GO:0005634">
    <property type="term" value="C:nucleus"/>
    <property type="evidence" value="ECO:0007669"/>
    <property type="project" value="UniProtKB-SubCell"/>
</dbReference>
<reference evidence="9" key="1">
    <citation type="submission" date="2020-05" db="EMBL/GenBank/DDBJ databases">
        <title>Mycena genomes resolve the evolution of fungal bioluminescence.</title>
        <authorList>
            <person name="Tsai I.J."/>
        </authorList>
    </citation>
    <scope>NUCLEOTIDE SEQUENCE</scope>
    <source>
        <strain evidence="9">CCC161011</strain>
    </source>
</reference>
<dbReference type="Gene3D" id="2.60.120.10">
    <property type="entry name" value="Jelly Rolls"/>
    <property type="match status" value="1"/>
</dbReference>
<dbReference type="GO" id="GO:0051455">
    <property type="term" value="P:spindle attachment to meiosis I kinetochore"/>
    <property type="evidence" value="ECO:0007669"/>
    <property type="project" value="TreeGrafter"/>
</dbReference>
<evidence type="ECO:0000256" key="6">
    <source>
        <dbReference type="ARBA" id="ARBA00075033"/>
    </source>
</evidence>
<gene>
    <name evidence="9" type="ORF">MVEN_01924000</name>
</gene>